<sequence>MSIKKKIGLGVASGALGLAMISGGTWAAFSDSETLADNDFFAGTLDLKPEMESSALFEISDLAPGDTMTRNINLTNAGSVDIKHVWFDVTYTLNDVANPTGVPIDPSNMNKLEDDIKVSIFNLDGSPLEAMKRDNTTLVLTGLTLKELRDLGEVDISRNGLAAGSGDSDRYEIKLEYVNLGNQNHQQGDSITAQLIFNAQQRDGMERANTGSGTPTGNGDVITD</sequence>
<dbReference type="Proteomes" id="UP000077412">
    <property type="component" value="Chromosome"/>
</dbReference>
<keyword evidence="2" id="KW-0732">Signal</keyword>
<dbReference type="NCBIfam" id="TIGR04088">
    <property type="entry name" value="cognate_SipW"/>
    <property type="match status" value="1"/>
</dbReference>
<gene>
    <name evidence="3" type="ORF">ABE41_017165</name>
</gene>
<dbReference type="AlphaFoldDB" id="A0A1B1Z8E1"/>
<keyword evidence="4" id="KW-1185">Reference proteome</keyword>
<feature type="chain" id="PRO_5008533322" description="Cell division protein FtsN" evidence="2">
    <location>
        <begin position="28"/>
        <end position="224"/>
    </location>
</feature>
<reference evidence="3 4" key="1">
    <citation type="submission" date="2016-08" db="EMBL/GenBank/DDBJ databases">
        <title>Complete genome sequence of Fictibacillus arsenicus G25-54, a strain with toxicity to nematodes and a potential arsenic-resistance activity.</title>
        <authorList>
            <person name="Zheng Z."/>
        </authorList>
    </citation>
    <scope>NUCLEOTIDE SEQUENCE [LARGE SCALE GENOMIC DNA]</scope>
    <source>
        <strain evidence="3 4">G25-54</strain>
    </source>
</reference>
<dbReference type="STRING" id="255247.ABE41_017165"/>
<accession>A0A1B1Z8E1</accession>
<evidence type="ECO:0000313" key="3">
    <source>
        <dbReference type="EMBL" id="ANX13742.1"/>
    </source>
</evidence>
<dbReference type="Pfam" id="PF12389">
    <property type="entry name" value="Peptidase_M73"/>
    <property type="match status" value="1"/>
</dbReference>
<protein>
    <recommendedName>
        <fullName evidence="5">Cell division protein FtsN</fullName>
    </recommendedName>
</protein>
<proteinExistence type="predicted"/>
<evidence type="ECO:0000256" key="2">
    <source>
        <dbReference type="SAM" id="SignalP"/>
    </source>
</evidence>
<dbReference type="OrthoDB" id="2660939at2"/>
<dbReference type="KEGG" id="far:ABE41_017165"/>
<evidence type="ECO:0000256" key="1">
    <source>
        <dbReference type="SAM" id="MobiDB-lite"/>
    </source>
</evidence>
<dbReference type="RefSeq" id="WP_066293003.1">
    <property type="nucleotide sequence ID" value="NZ_CP016761.1"/>
</dbReference>
<organism evidence="3 4">
    <name type="scientific">Fictibacillus arsenicus</name>
    <dbReference type="NCBI Taxonomy" id="255247"/>
    <lineage>
        <taxon>Bacteria</taxon>
        <taxon>Bacillati</taxon>
        <taxon>Bacillota</taxon>
        <taxon>Bacilli</taxon>
        <taxon>Bacillales</taxon>
        <taxon>Fictibacillaceae</taxon>
        <taxon>Fictibacillus</taxon>
    </lineage>
</organism>
<evidence type="ECO:0008006" key="5">
    <source>
        <dbReference type="Google" id="ProtNLM"/>
    </source>
</evidence>
<dbReference type="InterPro" id="IPR023833">
    <property type="entry name" value="Signal_pept_SipW-depend-type"/>
</dbReference>
<dbReference type="InterPro" id="IPR022121">
    <property type="entry name" value="Peptidase_M73_camelysin"/>
</dbReference>
<feature type="signal peptide" evidence="2">
    <location>
        <begin position="1"/>
        <end position="27"/>
    </location>
</feature>
<name>A0A1B1Z8E1_9BACL</name>
<evidence type="ECO:0000313" key="4">
    <source>
        <dbReference type="Proteomes" id="UP000077412"/>
    </source>
</evidence>
<feature type="region of interest" description="Disordered" evidence="1">
    <location>
        <begin position="205"/>
        <end position="224"/>
    </location>
</feature>
<dbReference type="EMBL" id="CP016761">
    <property type="protein sequence ID" value="ANX13742.1"/>
    <property type="molecule type" value="Genomic_DNA"/>
</dbReference>